<dbReference type="EMBL" id="AP014936">
    <property type="protein sequence ID" value="BAU49982.1"/>
    <property type="molecule type" value="Genomic_DNA"/>
</dbReference>
<evidence type="ECO:0000256" key="7">
    <source>
        <dbReference type="RuleBase" id="RU000320"/>
    </source>
</evidence>
<evidence type="ECO:0000256" key="4">
    <source>
        <dbReference type="ARBA" id="ARBA00022989"/>
    </source>
</evidence>
<keyword evidence="2" id="KW-1003">Cell membrane</keyword>
<feature type="transmembrane region" description="Helical" evidence="8">
    <location>
        <begin position="139"/>
        <end position="156"/>
    </location>
</feature>
<feature type="transmembrane region" description="Helical" evidence="8">
    <location>
        <begin position="386"/>
        <end position="412"/>
    </location>
</feature>
<feature type="transmembrane region" description="Helical" evidence="8">
    <location>
        <begin position="168"/>
        <end position="189"/>
    </location>
</feature>
<feature type="transmembrane region" description="Helical" evidence="8">
    <location>
        <begin position="245"/>
        <end position="262"/>
    </location>
</feature>
<feature type="transmembrane region" description="Helical" evidence="8">
    <location>
        <begin position="31"/>
        <end position="55"/>
    </location>
</feature>
<keyword evidence="4 8" id="KW-1133">Transmembrane helix</keyword>
<feature type="transmembrane region" description="Helical" evidence="8">
    <location>
        <begin position="653"/>
        <end position="671"/>
    </location>
</feature>
<dbReference type="GO" id="GO:0005886">
    <property type="term" value="C:plasma membrane"/>
    <property type="evidence" value="ECO:0007669"/>
    <property type="project" value="UniProtKB-SubCell"/>
</dbReference>
<feature type="transmembrane region" description="Helical" evidence="8">
    <location>
        <begin position="79"/>
        <end position="102"/>
    </location>
</feature>
<evidence type="ECO:0000256" key="5">
    <source>
        <dbReference type="ARBA" id="ARBA00023002"/>
    </source>
</evidence>
<name>A0A1C7AFB8_9GAMM</name>
<dbReference type="Proteomes" id="UP000218899">
    <property type="component" value="Chromosome"/>
</dbReference>
<organism evidence="10 11">
    <name type="scientific">Sulfurifustis variabilis</name>
    <dbReference type="NCBI Taxonomy" id="1675686"/>
    <lineage>
        <taxon>Bacteria</taxon>
        <taxon>Pseudomonadati</taxon>
        <taxon>Pseudomonadota</taxon>
        <taxon>Gammaproteobacteria</taxon>
        <taxon>Acidiferrobacterales</taxon>
        <taxon>Acidiferrobacteraceae</taxon>
        <taxon>Sulfurifustis</taxon>
    </lineage>
</organism>
<dbReference type="GO" id="GO:0042773">
    <property type="term" value="P:ATP synthesis coupled electron transport"/>
    <property type="evidence" value="ECO:0007669"/>
    <property type="project" value="InterPro"/>
</dbReference>
<reference evidence="10 11" key="1">
    <citation type="submission" date="2015-08" db="EMBL/GenBank/DDBJ databases">
        <title>Complete genome sequence of Sulfurifustis variabilis.</title>
        <authorList>
            <person name="Miura A."/>
            <person name="Kojima H."/>
            <person name="Fukui M."/>
        </authorList>
    </citation>
    <scope>NUCLEOTIDE SEQUENCE [LARGE SCALE GENOMIC DNA]</scope>
    <source>
        <strain evidence="11">skN76</strain>
    </source>
</reference>
<dbReference type="PRINTS" id="PR01437">
    <property type="entry name" value="NUOXDRDTASE4"/>
</dbReference>
<dbReference type="GO" id="GO:0008137">
    <property type="term" value="F:NADH dehydrogenase (ubiquinone) activity"/>
    <property type="evidence" value="ECO:0007669"/>
    <property type="project" value="InterPro"/>
</dbReference>
<protein>
    <submittedName>
        <fullName evidence="10">Hydantoin racemase</fullName>
    </submittedName>
</protein>
<dbReference type="InterPro" id="IPR052175">
    <property type="entry name" value="ComplexI-like_HydComp"/>
</dbReference>
<dbReference type="PANTHER" id="PTHR42682:SF3">
    <property type="entry name" value="FORMATE HYDROGENLYASE SUBUNIT 3-RELATED"/>
    <property type="match status" value="1"/>
</dbReference>
<proteinExistence type="predicted"/>
<feature type="domain" description="NADH:quinone oxidoreductase/Mrp antiporter transmembrane" evidence="9">
    <location>
        <begin position="133"/>
        <end position="421"/>
    </location>
</feature>
<sequence length="672" mass="71541">MSALDLAYAAVLAAVVSGLIPTLADARRRYVGAAAFALLGAAGALAAAAGAWTLIGDSVLTDRLALGLPWLKWHARLDAVGGFFSVIVGLVVLAASVYGPTYVREFERGPQPPLVLHLFTGFFVAGMLLVLIADDAFSFMVAWELMSVSSYFLVTFQHQNAANRRAGFLYLLMAHVGALGILLGFGVLAGFGGSFTFEAMRAAGLSSTWASIAFALALFGFGMKAGMVPVHAWLPEAHPVAPSHISALMSGVMLKVAIYGFVRFTFDLIGDIQWQWGVAVLVIGAASALLGVLYALMQNDLKRLLAYSSVENVGIILIALGLSMIFLGTGHRNLGAIGLVAALYHALNHAMFKGLLFLGAGAVLFRTHERDLEHLGGLIHRMPATAALFLIGSIAIAGLPPLNGFVSEWLTFQTALQAGSLESGVLRSVLPIAAAVLALTAALGAAAFVKVYGVAFLGKARGRHAARAREVPRGMLLGMGLLAALCVAFGVLPTAVISIMDPIPQLLVGRGLPSATAEGWIWLTPVSPRVASYSAPLVLLAIAVSYLIGRLVKLREPKPRRTHAWDCGFGALNSRMQYTSTAFAMPIRRVFGPVWKVNEQIEVTRPANAPTSVASVKHQLHVEDWSWNALYEPVGRIVLAAARRVGRIQTGSIRAYLVYSFLTLLFLLWVVT</sequence>
<comment type="subcellular location">
    <subcellularLocation>
        <location evidence="1">Cell membrane</location>
        <topology evidence="1">Multi-pass membrane protein</topology>
    </subcellularLocation>
    <subcellularLocation>
        <location evidence="7">Membrane</location>
        <topology evidence="7">Multi-pass membrane protein</topology>
    </subcellularLocation>
</comment>
<dbReference type="KEGG" id="sva:SVA_3446"/>
<dbReference type="Pfam" id="PF00361">
    <property type="entry name" value="Proton_antipo_M"/>
    <property type="match status" value="1"/>
</dbReference>
<dbReference type="PANTHER" id="PTHR42682">
    <property type="entry name" value="HYDROGENASE-4 COMPONENT F"/>
    <property type="match status" value="1"/>
</dbReference>
<feature type="transmembrane region" description="Helical" evidence="8">
    <location>
        <begin position="209"/>
        <end position="233"/>
    </location>
</feature>
<keyword evidence="5" id="KW-0560">Oxidoreductase</keyword>
<dbReference type="NCBIfam" id="NF005086">
    <property type="entry name" value="PRK06521.1"/>
    <property type="match status" value="1"/>
</dbReference>
<evidence type="ECO:0000313" key="11">
    <source>
        <dbReference type="Proteomes" id="UP000218899"/>
    </source>
</evidence>
<dbReference type="RefSeq" id="WP_096462327.1">
    <property type="nucleotide sequence ID" value="NZ_AP014936.1"/>
</dbReference>
<keyword evidence="3 7" id="KW-0812">Transmembrane</keyword>
<evidence type="ECO:0000259" key="9">
    <source>
        <dbReference type="Pfam" id="PF00361"/>
    </source>
</evidence>
<keyword evidence="6 8" id="KW-0472">Membrane</keyword>
<feature type="transmembrane region" description="Helical" evidence="8">
    <location>
        <begin position="476"/>
        <end position="500"/>
    </location>
</feature>
<evidence type="ECO:0000256" key="8">
    <source>
        <dbReference type="SAM" id="Phobius"/>
    </source>
</evidence>
<feature type="transmembrane region" description="Helical" evidence="8">
    <location>
        <begin position="304"/>
        <end position="326"/>
    </location>
</feature>
<gene>
    <name evidence="10" type="ORF">SVA_3446</name>
</gene>
<dbReference type="OrthoDB" id="9768329at2"/>
<feature type="transmembrane region" description="Helical" evidence="8">
    <location>
        <begin position="530"/>
        <end position="552"/>
    </location>
</feature>
<evidence type="ECO:0000256" key="6">
    <source>
        <dbReference type="ARBA" id="ARBA00023136"/>
    </source>
</evidence>
<dbReference type="AlphaFoldDB" id="A0A1C7AFB8"/>
<feature type="transmembrane region" description="Helical" evidence="8">
    <location>
        <begin position="114"/>
        <end position="133"/>
    </location>
</feature>
<dbReference type="InterPro" id="IPR001750">
    <property type="entry name" value="ND/Mrp_TM"/>
</dbReference>
<feature type="transmembrane region" description="Helical" evidence="8">
    <location>
        <begin position="346"/>
        <end position="365"/>
    </location>
</feature>
<feature type="transmembrane region" description="Helical" evidence="8">
    <location>
        <begin position="432"/>
        <end position="455"/>
    </location>
</feature>
<evidence type="ECO:0000256" key="2">
    <source>
        <dbReference type="ARBA" id="ARBA00022475"/>
    </source>
</evidence>
<feature type="transmembrane region" description="Helical" evidence="8">
    <location>
        <begin position="274"/>
        <end position="297"/>
    </location>
</feature>
<dbReference type="InterPro" id="IPR003918">
    <property type="entry name" value="NADH_UbQ_OxRdtase"/>
</dbReference>
<keyword evidence="11" id="KW-1185">Reference proteome</keyword>
<evidence type="ECO:0000256" key="1">
    <source>
        <dbReference type="ARBA" id="ARBA00004651"/>
    </source>
</evidence>
<feature type="transmembrane region" description="Helical" evidence="8">
    <location>
        <begin position="6"/>
        <end position="24"/>
    </location>
</feature>
<evidence type="ECO:0000313" key="10">
    <source>
        <dbReference type="EMBL" id="BAU49982.1"/>
    </source>
</evidence>
<accession>A0A1C7AFB8</accession>
<dbReference type="GO" id="GO:0016491">
    <property type="term" value="F:oxidoreductase activity"/>
    <property type="evidence" value="ECO:0007669"/>
    <property type="project" value="UniProtKB-KW"/>
</dbReference>
<evidence type="ECO:0000256" key="3">
    <source>
        <dbReference type="ARBA" id="ARBA00022692"/>
    </source>
</evidence>